<dbReference type="PANTHER" id="PTHR11534:SF9">
    <property type="entry name" value="MYOGENIC-DETERMINATION PROTEIN"/>
    <property type="match status" value="1"/>
</dbReference>
<gene>
    <name evidence="6" type="ORF">DPMN_104125</name>
</gene>
<keyword evidence="7" id="KW-1185">Reference proteome</keyword>
<feature type="compositionally biased region" description="Basic residues" evidence="4">
    <location>
        <begin position="338"/>
        <end position="348"/>
    </location>
</feature>
<dbReference type="GO" id="GO:0045663">
    <property type="term" value="P:positive regulation of myoblast differentiation"/>
    <property type="evidence" value="ECO:0007669"/>
    <property type="project" value="TreeGrafter"/>
</dbReference>
<evidence type="ECO:0000313" key="7">
    <source>
        <dbReference type="Proteomes" id="UP000828390"/>
    </source>
</evidence>
<sequence>MMMTADFRSCRFDTNMQFSATGSGAPEVFENARYFTELSYNSPHGGRDYFSGSAAPYQRYPSRVFPDHYQYTGNSSTTTPPSFYSTQNADYNHQNNSRSGKVLSQGSPSESHQKQSKHAGIKEDADDKAKTVKPSMSPDTKDVKCSEHCSSNDEELDIKHDSPMSSCGSSLKDEISDKSGDDVNSADDTGDEHLTHVLAPGYHGENRRCLLWACKACKRKSVQIDRRKAATMRERRRLRKVNEAFEVLKKRTCPNPNQRLPKVEILRNAIEYIESLEDMLHGNRLVRPDDHLNESGSNNGSDYMTVNSPHFYPDKLHHMSELNGYNSHQNGYMDHVHHQTHHHQHHHQQQQQQHSQGGSNVSSLDCLSLIVESISATSGSPMMTSLAPTERPL</sequence>
<feature type="compositionally biased region" description="Polar residues" evidence="4">
    <location>
        <begin position="87"/>
        <end position="110"/>
    </location>
</feature>
<reference evidence="6" key="1">
    <citation type="journal article" date="2019" name="bioRxiv">
        <title>The Genome of the Zebra Mussel, Dreissena polymorpha: A Resource for Invasive Species Research.</title>
        <authorList>
            <person name="McCartney M.A."/>
            <person name="Auch B."/>
            <person name="Kono T."/>
            <person name="Mallez S."/>
            <person name="Zhang Y."/>
            <person name="Obille A."/>
            <person name="Becker A."/>
            <person name="Abrahante J.E."/>
            <person name="Garbe J."/>
            <person name="Badalamenti J.P."/>
            <person name="Herman A."/>
            <person name="Mangelson H."/>
            <person name="Liachko I."/>
            <person name="Sullivan S."/>
            <person name="Sone E.D."/>
            <person name="Koren S."/>
            <person name="Silverstein K.A.T."/>
            <person name="Beckman K.B."/>
            <person name="Gohl D.M."/>
        </authorList>
    </citation>
    <scope>NUCLEOTIDE SEQUENCE</scope>
    <source>
        <strain evidence="6">Duluth1</strain>
        <tissue evidence="6">Whole animal</tissue>
    </source>
</reference>
<feature type="region of interest" description="Disordered" evidence="4">
    <location>
        <begin position="66"/>
        <end position="191"/>
    </location>
</feature>
<dbReference type="PANTHER" id="PTHR11534">
    <property type="entry name" value="MYOGENIC FACTOR"/>
    <property type="match status" value="1"/>
</dbReference>
<proteinExistence type="predicted"/>
<dbReference type="PROSITE" id="PS50888">
    <property type="entry name" value="BHLH"/>
    <property type="match status" value="1"/>
</dbReference>
<dbReference type="Pfam" id="PF01586">
    <property type="entry name" value="Basic"/>
    <property type="match status" value="1"/>
</dbReference>
<dbReference type="FunFam" id="4.10.280.10:FF:000005">
    <property type="entry name" value="Myogenic factor"/>
    <property type="match status" value="1"/>
</dbReference>
<feature type="domain" description="BHLH" evidence="5">
    <location>
        <begin position="225"/>
        <end position="276"/>
    </location>
</feature>
<keyword evidence="2" id="KW-0238">DNA-binding</keyword>
<dbReference type="GO" id="GO:0000978">
    <property type="term" value="F:RNA polymerase II cis-regulatory region sequence-specific DNA binding"/>
    <property type="evidence" value="ECO:0007669"/>
    <property type="project" value="TreeGrafter"/>
</dbReference>
<evidence type="ECO:0000256" key="1">
    <source>
        <dbReference type="ARBA" id="ARBA00004123"/>
    </source>
</evidence>
<dbReference type="Pfam" id="PF00010">
    <property type="entry name" value="HLH"/>
    <property type="match status" value="1"/>
</dbReference>
<dbReference type="GO" id="GO:0007517">
    <property type="term" value="P:muscle organ development"/>
    <property type="evidence" value="ECO:0007669"/>
    <property type="project" value="InterPro"/>
</dbReference>
<evidence type="ECO:0000256" key="3">
    <source>
        <dbReference type="ARBA" id="ARBA00023242"/>
    </source>
</evidence>
<dbReference type="InterPro" id="IPR036638">
    <property type="entry name" value="HLH_DNA-bd_sf"/>
</dbReference>
<dbReference type="AlphaFoldDB" id="A0A9D4K1D6"/>
<evidence type="ECO:0000256" key="2">
    <source>
        <dbReference type="ARBA" id="ARBA00023125"/>
    </source>
</evidence>
<accession>A0A9D4K1D6</accession>
<dbReference type="GO" id="GO:0005634">
    <property type="term" value="C:nucleus"/>
    <property type="evidence" value="ECO:0007669"/>
    <property type="project" value="UniProtKB-SubCell"/>
</dbReference>
<dbReference type="GO" id="GO:0000981">
    <property type="term" value="F:DNA-binding transcription factor activity, RNA polymerase II-specific"/>
    <property type="evidence" value="ECO:0007669"/>
    <property type="project" value="TreeGrafter"/>
</dbReference>
<evidence type="ECO:0000256" key="4">
    <source>
        <dbReference type="SAM" id="MobiDB-lite"/>
    </source>
</evidence>
<feature type="compositionally biased region" description="Low complexity" evidence="4">
    <location>
        <begin position="75"/>
        <end position="86"/>
    </location>
</feature>
<protein>
    <recommendedName>
        <fullName evidence="5">BHLH domain-containing protein</fullName>
    </recommendedName>
</protein>
<dbReference type="CDD" id="cd19699">
    <property type="entry name" value="bHLH_TS_dMYOD_like"/>
    <property type="match status" value="1"/>
</dbReference>
<comment type="subcellular location">
    <subcellularLocation>
        <location evidence="1">Nucleus</location>
    </subcellularLocation>
</comment>
<feature type="compositionally biased region" description="Basic and acidic residues" evidence="4">
    <location>
        <begin position="120"/>
        <end position="130"/>
    </location>
</feature>
<reference evidence="6" key="2">
    <citation type="submission" date="2020-11" db="EMBL/GenBank/DDBJ databases">
        <authorList>
            <person name="McCartney M.A."/>
            <person name="Auch B."/>
            <person name="Kono T."/>
            <person name="Mallez S."/>
            <person name="Becker A."/>
            <person name="Gohl D.M."/>
            <person name="Silverstein K.A.T."/>
            <person name="Koren S."/>
            <person name="Bechman K.B."/>
            <person name="Herman A."/>
            <person name="Abrahante J.E."/>
            <person name="Garbe J."/>
        </authorList>
    </citation>
    <scope>NUCLEOTIDE SEQUENCE</scope>
    <source>
        <strain evidence="6">Duluth1</strain>
        <tissue evidence="6">Whole animal</tissue>
    </source>
</reference>
<feature type="region of interest" description="Disordered" evidence="4">
    <location>
        <begin position="337"/>
        <end position="361"/>
    </location>
</feature>
<dbReference type="InterPro" id="IPR002546">
    <property type="entry name" value="MyoD_N"/>
</dbReference>
<dbReference type="SUPFAM" id="SSF47459">
    <property type="entry name" value="HLH, helix-loop-helix DNA-binding domain"/>
    <property type="match status" value="1"/>
</dbReference>
<feature type="compositionally biased region" description="Basic and acidic residues" evidence="4">
    <location>
        <begin position="171"/>
        <end position="181"/>
    </location>
</feature>
<name>A0A9D4K1D6_DREPO</name>
<dbReference type="GO" id="GO:0046983">
    <property type="term" value="F:protein dimerization activity"/>
    <property type="evidence" value="ECO:0007669"/>
    <property type="project" value="InterPro"/>
</dbReference>
<dbReference type="InterPro" id="IPR011598">
    <property type="entry name" value="bHLH_dom"/>
</dbReference>
<dbReference type="SMART" id="SM00520">
    <property type="entry name" value="BASIC"/>
    <property type="match status" value="1"/>
</dbReference>
<evidence type="ECO:0000259" key="5">
    <source>
        <dbReference type="PROSITE" id="PS50888"/>
    </source>
</evidence>
<dbReference type="EMBL" id="JAIWYP010000004">
    <property type="protein sequence ID" value="KAH3830869.1"/>
    <property type="molecule type" value="Genomic_DNA"/>
</dbReference>
<dbReference type="SMART" id="SM00353">
    <property type="entry name" value="HLH"/>
    <property type="match status" value="1"/>
</dbReference>
<dbReference type="InterPro" id="IPR039704">
    <property type="entry name" value="Myogenic_factor"/>
</dbReference>
<keyword evidence="3" id="KW-0539">Nucleus</keyword>
<dbReference type="Proteomes" id="UP000828390">
    <property type="component" value="Unassembled WGS sequence"/>
</dbReference>
<feature type="compositionally biased region" description="Basic and acidic residues" evidence="4">
    <location>
        <begin position="139"/>
        <end position="162"/>
    </location>
</feature>
<evidence type="ECO:0000313" key="6">
    <source>
        <dbReference type="EMBL" id="KAH3830869.1"/>
    </source>
</evidence>
<organism evidence="6 7">
    <name type="scientific">Dreissena polymorpha</name>
    <name type="common">Zebra mussel</name>
    <name type="synonym">Mytilus polymorpha</name>
    <dbReference type="NCBI Taxonomy" id="45954"/>
    <lineage>
        <taxon>Eukaryota</taxon>
        <taxon>Metazoa</taxon>
        <taxon>Spiralia</taxon>
        <taxon>Lophotrochozoa</taxon>
        <taxon>Mollusca</taxon>
        <taxon>Bivalvia</taxon>
        <taxon>Autobranchia</taxon>
        <taxon>Heteroconchia</taxon>
        <taxon>Euheterodonta</taxon>
        <taxon>Imparidentia</taxon>
        <taxon>Neoheterodontei</taxon>
        <taxon>Myida</taxon>
        <taxon>Dreissenoidea</taxon>
        <taxon>Dreissenidae</taxon>
        <taxon>Dreissena</taxon>
    </lineage>
</organism>
<dbReference type="Gene3D" id="4.10.280.10">
    <property type="entry name" value="Helix-loop-helix DNA-binding domain"/>
    <property type="match status" value="1"/>
</dbReference>
<comment type="caution">
    <text evidence="6">The sequence shown here is derived from an EMBL/GenBank/DDBJ whole genome shotgun (WGS) entry which is preliminary data.</text>
</comment>